<dbReference type="Proteomes" id="UP000320475">
    <property type="component" value="Unassembled WGS sequence"/>
</dbReference>
<feature type="signal peptide" evidence="2">
    <location>
        <begin position="1"/>
        <end position="19"/>
    </location>
</feature>
<evidence type="ECO:0000313" key="4">
    <source>
        <dbReference type="EMBL" id="TPX34613.1"/>
    </source>
</evidence>
<feature type="chain" id="PRO_5033843857" evidence="2">
    <location>
        <begin position="20"/>
        <end position="269"/>
    </location>
</feature>
<evidence type="ECO:0000256" key="1">
    <source>
        <dbReference type="SAM" id="MobiDB-lite"/>
    </source>
</evidence>
<protein>
    <submittedName>
        <fullName evidence="3">Uncharacterized protein</fullName>
    </submittedName>
</protein>
<feature type="compositionally biased region" description="Gly residues" evidence="1">
    <location>
        <begin position="249"/>
        <end position="261"/>
    </location>
</feature>
<evidence type="ECO:0000313" key="3">
    <source>
        <dbReference type="EMBL" id="TPX30751.1"/>
    </source>
</evidence>
<dbReference type="EMBL" id="QEAN01000657">
    <property type="protein sequence ID" value="TPX30751.1"/>
    <property type="molecule type" value="Genomic_DNA"/>
</dbReference>
<sequence length="269" mass="30081">MFKPIILLVVLALCHQAISMNPGKASGSRNMMKIVSRREIDAINPYRDEVTEAAASAKEVWPTFSKDMGGDYLLKSFTISFDDDGYGYKSSETSSDEWTPKIEEIQMLLLDEKETVDRLGSDTDSMYRAILKTNKEIQRLLSGLPFKRYREPSVPPYVLLAAAMFQKLWDDEYYGQRLQSMPNCRKFRSVISHIKALLLEDSTTYFEIPDNQLRAPNLEYMPKLAPFIHKDISGIGASSSNRNDIGASSGRGPGSSSGAGGRHIDSVGY</sequence>
<dbReference type="Proteomes" id="UP000317494">
    <property type="component" value="Unassembled WGS sequence"/>
</dbReference>
<keyword evidence="2" id="KW-0732">Signal</keyword>
<organism evidence="3 5">
    <name type="scientific">Synchytrium endobioticum</name>
    <dbReference type="NCBI Taxonomy" id="286115"/>
    <lineage>
        <taxon>Eukaryota</taxon>
        <taxon>Fungi</taxon>
        <taxon>Fungi incertae sedis</taxon>
        <taxon>Chytridiomycota</taxon>
        <taxon>Chytridiomycota incertae sedis</taxon>
        <taxon>Chytridiomycetes</taxon>
        <taxon>Synchytriales</taxon>
        <taxon>Synchytriaceae</taxon>
        <taxon>Synchytrium</taxon>
    </lineage>
</organism>
<evidence type="ECO:0000313" key="5">
    <source>
        <dbReference type="Proteomes" id="UP000317494"/>
    </source>
</evidence>
<name>A0A507BU39_9FUNG</name>
<evidence type="ECO:0000256" key="2">
    <source>
        <dbReference type="SAM" id="SignalP"/>
    </source>
</evidence>
<accession>A0A507BU39</accession>
<reference evidence="5 6" key="1">
    <citation type="journal article" date="2019" name="Sci. Rep.">
        <title>Comparative genomics of chytrid fungi reveal insights into the obligate biotrophic and pathogenic lifestyle of Synchytrium endobioticum.</title>
        <authorList>
            <person name="van de Vossenberg B.T.L.H."/>
            <person name="Warris S."/>
            <person name="Nguyen H.D.T."/>
            <person name="van Gent-Pelzer M.P.E."/>
            <person name="Joly D.L."/>
            <person name="van de Geest H.C."/>
            <person name="Bonants P.J.M."/>
            <person name="Smith D.S."/>
            <person name="Levesque C.A."/>
            <person name="van der Lee T.A.J."/>
        </authorList>
    </citation>
    <scope>NUCLEOTIDE SEQUENCE [LARGE SCALE GENOMIC DNA]</scope>
    <source>
        <strain evidence="4 6">LEV6574</strain>
        <strain evidence="3 5">MB42</strain>
    </source>
</reference>
<dbReference type="AlphaFoldDB" id="A0A507BU39"/>
<keyword evidence="5" id="KW-1185">Reference proteome</keyword>
<evidence type="ECO:0000313" key="6">
    <source>
        <dbReference type="Proteomes" id="UP000320475"/>
    </source>
</evidence>
<proteinExistence type="predicted"/>
<comment type="caution">
    <text evidence="3">The sequence shown here is derived from an EMBL/GenBank/DDBJ whole genome shotgun (WGS) entry which is preliminary data.</text>
</comment>
<gene>
    <name evidence="4" type="ORF">SeLEV6574_g08271</name>
    <name evidence="3" type="ORF">SeMB42_g07870</name>
</gene>
<dbReference type="EMBL" id="QEAM01000815">
    <property type="protein sequence ID" value="TPX34613.1"/>
    <property type="molecule type" value="Genomic_DNA"/>
</dbReference>
<dbReference type="VEuPathDB" id="FungiDB:SeMB42_g07870"/>
<feature type="region of interest" description="Disordered" evidence="1">
    <location>
        <begin position="239"/>
        <end position="269"/>
    </location>
</feature>